<dbReference type="InterPro" id="IPR025669">
    <property type="entry name" value="AAA_dom"/>
</dbReference>
<dbReference type="AlphaFoldDB" id="A7AY45"/>
<evidence type="ECO:0000259" key="1">
    <source>
        <dbReference type="Pfam" id="PF13614"/>
    </source>
</evidence>
<evidence type="ECO:0000313" key="2">
    <source>
        <dbReference type="EMBL" id="EDN79442.1"/>
    </source>
</evidence>
<dbReference type="EMBL" id="AAYG02000002">
    <property type="protein sequence ID" value="EDN79442.1"/>
    <property type="molecule type" value="Genomic_DNA"/>
</dbReference>
<dbReference type="Proteomes" id="UP000004410">
    <property type="component" value="Unassembled WGS sequence"/>
</dbReference>
<gene>
    <name evidence="2" type="ORF">RUMGNA_00210</name>
</gene>
<dbReference type="CDD" id="cd02042">
    <property type="entry name" value="ParAB_family"/>
    <property type="match status" value="1"/>
</dbReference>
<protein>
    <submittedName>
        <fullName evidence="2">CobQ/CobB/MinD/ParA nucleotide binding domain protein</fullName>
    </submittedName>
</protein>
<reference evidence="2 3" key="2">
    <citation type="submission" date="2007-06" db="EMBL/GenBank/DDBJ databases">
        <title>Draft genome sequence of Ruminococcus gnavus (ATCC 29149).</title>
        <authorList>
            <person name="Sudarsanam P."/>
            <person name="Ley R."/>
            <person name="Guruge J."/>
            <person name="Turnbaugh P.J."/>
            <person name="Mahowald M."/>
            <person name="Liep D."/>
            <person name="Gordon J."/>
        </authorList>
    </citation>
    <scope>NUCLEOTIDE SEQUENCE [LARGE SCALE GENOMIC DNA]</scope>
    <source>
        <strain evidence="2 3">ATCC 29149</strain>
    </source>
</reference>
<name>A7AY45_MEDG7</name>
<accession>A7AY45</accession>
<evidence type="ECO:0000313" key="3">
    <source>
        <dbReference type="Proteomes" id="UP000004410"/>
    </source>
</evidence>
<organism evidence="2 3">
    <name type="scientific">Mediterraneibacter gnavus (strain ATCC 29149 / DSM 114966 / JCM 6515 / VPI C7-9)</name>
    <name type="common">Ruminococcus gnavus</name>
    <dbReference type="NCBI Taxonomy" id="411470"/>
    <lineage>
        <taxon>Bacteria</taxon>
        <taxon>Bacillati</taxon>
        <taxon>Bacillota</taxon>
        <taxon>Clostridia</taxon>
        <taxon>Lachnospirales</taxon>
        <taxon>Lachnospiraceae</taxon>
        <taxon>Mediterraneibacter</taxon>
    </lineage>
</organism>
<feature type="domain" description="AAA" evidence="1">
    <location>
        <begin position="16"/>
        <end position="192"/>
    </location>
</feature>
<dbReference type="InterPro" id="IPR050678">
    <property type="entry name" value="DNA_Partitioning_ATPase"/>
</dbReference>
<sequence length="274" mass="30917">MLAKKIEIDNRRTHIMKIIAVMTQKGGVGKTMTASSLAYILGVEHGKRVLIADADQQGNISMLYGRFEPQGIGMSELLEKHRAIGGTYSTEQLIDETPYQNISIIPANGFLMRTNMTLLLLEQDNQILRFKMAMEEIQDRYDYCIVDCGLLMDMTVTNVLVAADLVILPVKVGGFEIEAIVNMEEQLEDLRGFNPDIRMKLLMTMRQKNMTSLQVEEWLKASSGQDCFQTAIRRSIVAEKATMERVPLPKFSKSGIVAKDYREVAEELLKDMEG</sequence>
<dbReference type="PANTHER" id="PTHR13696:SF99">
    <property type="entry name" value="COBYRINIC ACID AC-DIAMIDE SYNTHASE"/>
    <property type="match status" value="1"/>
</dbReference>
<dbReference type="InterPro" id="IPR027417">
    <property type="entry name" value="P-loop_NTPase"/>
</dbReference>
<dbReference type="Gene3D" id="3.40.50.300">
    <property type="entry name" value="P-loop containing nucleotide triphosphate hydrolases"/>
    <property type="match status" value="1"/>
</dbReference>
<dbReference type="SUPFAM" id="SSF52540">
    <property type="entry name" value="P-loop containing nucleoside triphosphate hydrolases"/>
    <property type="match status" value="1"/>
</dbReference>
<reference evidence="2 3" key="1">
    <citation type="submission" date="2007-04" db="EMBL/GenBank/DDBJ databases">
        <authorList>
            <person name="Fulton L."/>
            <person name="Clifton S."/>
            <person name="Fulton B."/>
            <person name="Xu J."/>
            <person name="Minx P."/>
            <person name="Pepin K.H."/>
            <person name="Johnson M."/>
            <person name="Thiruvilangam P."/>
            <person name="Bhonagiri V."/>
            <person name="Nash W.E."/>
            <person name="Mardis E.R."/>
            <person name="Wilson R.K."/>
        </authorList>
    </citation>
    <scope>NUCLEOTIDE SEQUENCE [LARGE SCALE GENOMIC DNA]</scope>
    <source>
        <strain evidence="2 3">ATCC 29149</strain>
    </source>
</reference>
<dbReference type="eggNOG" id="COG1192">
    <property type="taxonomic scope" value="Bacteria"/>
</dbReference>
<dbReference type="PANTHER" id="PTHR13696">
    <property type="entry name" value="P-LOOP CONTAINING NUCLEOSIDE TRIPHOSPHATE HYDROLASE"/>
    <property type="match status" value="1"/>
</dbReference>
<dbReference type="Pfam" id="PF13614">
    <property type="entry name" value="AAA_31"/>
    <property type="match status" value="1"/>
</dbReference>
<proteinExistence type="predicted"/>
<comment type="caution">
    <text evidence="2">The sequence shown here is derived from an EMBL/GenBank/DDBJ whole genome shotgun (WGS) entry which is preliminary data.</text>
</comment>
<dbReference type="PaxDb" id="411470-RUMGNA_00210"/>